<reference evidence="2 3" key="1">
    <citation type="submission" date="2022-12" db="EMBL/GenBank/DDBJ databases">
        <title>Chromosome-scale assembly of the Ensete ventricosum genome.</title>
        <authorList>
            <person name="Dussert Y."/>
            <person name="Stocks J."/>
            <person name="Wendawek A."/>
            <person name="Woldeyes F."/>
            <person name="Nichols R.A."/>
            <person name="Borrell J.S."/>
        </authorList>
    </citation>
    <scope>NUCLEOTIDE SEQUENCE [LARGE SCALE GENOMIC DNA]</scope>
    <source>
        <strain evidence="3">cv. Maze</strain>
        <tissue evidence="2">Seeds</tissue>
    </source>
</reference>
<dbReference type="EMBL" id="JAQQAF010000006">
    <property type="protein sequence ID" value="KAJ8477849.1"/>
    <property type="molecule type" value="Genomic_DNA"/>
</dbReference>
<sequence length="89" mass="9337">MAILPLLCLLLLTAAPATSDAISPAAMSIVASPAPGPSGSLSSQECHDQCTESNNWRFFCNLKCYHSFFGKSKTAETTDESSNSPSPSP</sequence>
<comment type="caution">
    <text evidence="2">The sequence shown here is derived from an EMBL/GenBank/DDBJ whole genome shotgun (WGS) entry which is preliminary data.</text>
</comment>
<proteinExistence type="predicted"/>
<protein>
    <submittedName>
        <fullName evidence="2">Uncharacterized protein</fullName>
    </submittedName>
</protein>
<keyword evidence="3" id="KW-1185">Reference proteome</keyword>
<feature type="chain" id="PRO_5043406709" evidence="1">
    <location>
        <begin position="20"/>
        <end position="89"/>
    </location>
</feature>
<gene>
    <name evidence="2" type="ORF">OPV22_021576</name>
</gene>
<dbReference type="Proteomes" id="UP001222027">
    <property type="component" value="Unassembled WGS sequence"/>
</dbReference>
<accession>A0AAV8QSB7</accession>
<organism evidence="2 3">
    <name type="scientific">Ensete ventricosum</name>
    <name type="common">Abyssinian banana</name>
    <name type="synonym">Musa ensete</name>
    <dbReference type="NCBI Taxonomy" id="4639"/>
    <lineage>
        <taxon>Eukaryota</taxon>
        <taxon>Viridiplantae</taxon>
        <taxon>Streptophyta</taxon>
        <taxon>Embryophyta</taxon>
        <taxon>Tracheophyta</taxon>
        <taxon>Spermatophyta</taxon>
        <taxon>Magnoliopsida</taxon>
        <taxon>Liliopsida</taxon>
        <taxon>Zingiberales</taxon>
        <taxon>Musaceae</taxon>
        <taxon>Ensete</taxon>
    </lineage>
</organism>
<name>A0AAV8QSB7_ENSVE</name>
<dbReference type="AlphaFoldDB" id="A0AAV8QSB7"/>
<feature type="signal peptide" evidence="1">
    <location>
        <begin position="1"/>
        <end position="19"/>
    </location>
</feature>
<evidence type="ECO:0000313" key="3">
    <source>
        <dbReference type="Proteomes" id="UP001222027"/>
    </source>
</evidence>
<evidence type="ECO:0000256" key="1">
    <source>
        <dbReference type="SAM" id="SignalP"/>
    </source>
</evidence>
<evidence type="ECO:0000313" key="2">
    <source>
        <dbReference type="EMBL" id="KAJ8477849.1"/>
    </source>
</evidence>
<keyword evidence="1" id="KW-0732">Signal</keyword>